<feature type="transmembrane region" description="Helical" evidence="6">
    <location>
        <begin position="20"/>
        <end position="46"/>
    </location>
</feature>
<reference evidence="8" key="1">
    <citation type="journal article" date="2023" name="Mol. Phylogenet. Evol.">
        <title>Genome-scale phylogeny and comparative genomics of the fungal order Sordariales.</title>
        <authorList>
            <person name="Hensen N."/>
            <person name="Bonometti L."/>
            <person name="Westerberg I."/>
            <person name="Brannstrom I.O."/>
            <person name="Guillou S."/>
            <person name="Cros-Aarteil S."/>
            <person name="Calhoun S."/>
            <person name="Haridas S."/>
            <person name="Kuo A."/>
            <person name="Mondo S."/>
            <person name="Pangilinan J."/>
            <person name="Riley R."/>
            <person name="LaButti K."/>
            <person name="Andreopoulos B."/>
            <person name="Lipzen A."/>
            <person name="Chen C."/>
            <person name="Yan M."/>
            <person name="Daum C."/>
            <person name="Ng V."/>
            <person name="Clum A."/>
            <person name="Steindorff A."/>
            <person name="Ohm R.A."/>
            <person name="Martin F."/>
            <person name="Silar P."/>
            <person name="Natvig D.O."/>
            <person name="Lalanne C."/>
            <person name="Gautier V."/>
            <person name="Ament-Velasquez S.L."/>
            <person name="Kruys A."/>
            <person name="Hutchinson M.I."/>
            <person name="Powell A.J."/>
            <person name="Barry K."/>
            <person name="Miller A.N."/>
            <person name="Grigoriev I.V."/>
            <person name="Debuchy R."/>
            <person name="Gladieux P."/>
            <person name="Hiltunen Thoren M."/>
            <person name="Johannesson H."/>
        </authorList>
    </citation>
    <scope>NUCLEOTIDE SEQUENCE [LARGE SCALE GENOMIC DNA]</scope>
    <source>
        <strain evidence="8">CBS 340.73</strain>
    </source>
</reference>
<keyword evidence="3 6" id="KW-0812">Transmembrane</keyword>
<sequence length="115" mass="12354">MPPPPSHGAAGSSNMDKLKMGAMMGGTVGVIIGFIFGTVNIFRYGAGPNGIMRTLGQYMLGSGATFGFFMSIGSVIRSDSSPIVQQAYLHAQRRPMIMASQAYRPYYPPRRDSSN</sequence>
<evidence type="ECO:0000256" key="6">
    <source>
        <dbReference type="SAM" id="Phobius"/>
    </source>
</evidence>
<dbReference type="Proteomes" id="UP001303473">
    <property type="component" value="Unassembled WGS sequence"/>
</dbReference>
<evidence type="ECO:0000256" key="2">
    <source>
        <dbReference type="ARBA" id="ARBA00007839"/>
    </source>
</evidence>
<evidence type="ECO:0000313" key="8">
    <source>
        <dbReference type="Proteomes" id="UP001303473"/>
    </source>
</evidence>
<keyword evidence="4 6" id="KW-1133">Transmembrane helix</keyword>
<dbReference type="AlphaFoldDB" id="A0AAN6S7K8"/>
<proteinExistence type="inferred from homology"/>
<comment type="subcellular location">
    <subcellularLocation>
        <location evidence="1">Membrane</location>
    </subcellularLocation>
</comment>
<protein>
    <submittedName>
        <fullName evidence="7">Protein MGR2</fullName>
    </submittedName>
</protein>
<accession>A0AAN6S7K8</accession>
<dbReference type="InterPro" id="IPR018450">
    <property type="entry name" value="Romo1/Mgr2"/>
</dbReference>
<dbReference type="SMART" id="SM01378">
    <property type="entry name" value="Romo1"/>
    <property type="match status" value="1"/>
</dbReference>
<organism evidence="7 8">
    <name type="scientific">Diplogelasinospora grovesii</name>
    <dbReference type="NCBI Taxonomy" id="303347"/>
    <lineage>
        <taxon>Eukaryota</taxon>
        <taxon>Fungi</taxon>
        <taxon>Dikarya</taxon>
        <taxon>Ascomycota</taxon>
        <taxon>Pezizomycotina</taxon>
        <taxon>Sordariomycetes</taxon>
        <taxon>Sordariomycetidae</taxon>
        <taxon>Sordariales</taxon>
        <taxon>Diplogelasinosporaceae</taxon>
        <taxon>Diplogelasinospora</taxon>
    </lineage>
</organism>
<dbReference type="EMBL" id="MU853762">
    <property type="protein sequence ID" value="KAK3944042.1"/>
    <property type="molecule type" value="Genomic_DNA"/>
</dbReference>
<evidence type="ECO:0000256" key="3">
    <source>
        <dbReference type="ARBA" id="ARBA00022692"/>
    </source>
</evidence>
<dbReference type="GO" id="GO:0005744">
    <property type="term" value="C:TIM23 mitochondrial import inner membrane translocase complex"/>
    <property type="evidence" value="ECO:0007669"/>
    <property type="project" value="TreeGrafter"/>
</dbReference>
<keyword evidence="5 6" id="KW-0472">Membrane</keyword>
<feature type="transmembrane region" description="Helical" evidence="6">
    <location>
        <begin position="58"/>
        <end position="76"/>
    </location>
</feature>
<evidence type="ECO:0000313" key="7">
    <source>
        <dbReference type="EMBL" id="KAK3944042.1"/>
    </source>
</evidence>
<evidence type="ECO:0000256" key="5">
    <source>
        <dbReference type="ARBA" id="ARBA00023136"/>
    </source>
</evidence>
<gene>
    <name evidence="7" type="ORF">QBC46DRAFT_16529</name>
</gene>
<evidence type="ECO:0000256" key="1">
    <source>
        <dbReference type="ARBA" id="ARBA00004370"/>
    </source>
</evidence>
<comment type="similarity">
    <text evidence="2">Belongs to the MGR2 family.</text>
</comment>
<dbReference type="PANTHER" id="PTHR28525">
    <property type="entry name" value="REACTIVE OXYGEN SPECIES MODULATOR 1"/>
    <property type="match status" value="1"/>
</dbReference>
<evidence type="ECO:0000256" key="4">
    <source>
        <dbReference type="ARBA" id="ARBA00022989"/>
    </source>
</evidence>
<dbReference type="GO" id="GO:0030150">
    <property type="term" value="P:protein import into mitochondrial matrix"/>
    <property type="evidence" value="ECO:0007669"/>
    <property type="project" value="TreeGrafter"/>
</dbReference>
<dbReference type="GO" id="GO:0045039">
    <property type="term" value="P:protein insertion into mitochondrial inner membrane"/>
    <property type="evidence" value="ECO:0007669"/>
    <property type="project" value="TreeGrafter"/>
</dbReference>
<name>A0AAN6S7K8_9PEZI</name>
<keyword evidence="8" id="KW-1185">Reference proteome</keyword>
<dbReference type="PANTHER" id="PTHR28525:SF1">
    <property type="entry name" value="REACTIVE OXYGEN SPECIES MODULATOR 1"/>
    <property type="match status" value="1"/>
</dbReference>
<dbReference type="Pfam" id="PF10247">
    <property type="entry name" value="Romo1"/>
    <property type="match status" value="1"/>
</dbReference>
<comment type="caution">
    <text evidence="7">The sequence shown here is derived from an EMBL/GenBank/DDBJ whole genome shotgun (WGS) entry which is preliminary data.</text>
</comment>